<dbReference type="GO" id="GO:0016746">
    <property type="term" value="F:acyltransferase activity"/>
    <property type="evidence" value="ECO:0007669"/>
    <property type="project" value="UniProtKB-KW"/>
</dbReference>
<accession>A0A0V8RQT1</accession>
<evidence type="ECO:0000313" key="7">
    <source>
        <dbReference type="EMBL" id="KSW10508.1"/>
    </source>
</evidence>
<evidence type="ECO:0000256" key="3">
    <source>
        <dbReference type="ARBA" id="ARBA00022519"/>
    </source>
</evidence>
<dbReference type="RefSeq" id="WP_060567378.1">
    <property type="nucleotide sequence ID" value="NZ_CP040006.1"/>
</dbReference>
<keyword evidence="3" id="KW-0997">Cell inner membrane</keyword>
<dbReference type="EMBL" id="LLVT01000003">
    <property type="protein sequence ID" value="KSW10508.1"/>
    <property type="molecule type" value="Genomic_DNA"/>
</dbReference>
<dbReference type="PANTHER" id="PTHR30606">
    <property type="entry name" value="LIPID A BIOSYNTHESIS LAUROYL ACYLTRANSFERASE"/>
    <property type="match status" value="1"/>
</dbReference>
<dbReference type="OrthoDB" id="9803456at2"/>
<sequence length="308" mass="33503">MSFSPLSLAFSIAPRLPLRLVMRMADTGASIAARRGGAMIDRLRANMARLTGNEPSAHEVRDAVRSHIRNYAEQLMLGSRRGEPLLEGVSFEGFEALAAASEDGPVVLALGHSGSWDRAGAWACAHGRDIVTVAEKVEPPALFERFVSLREGLGMEIIGVAKGESVFSTLIERVRGRSVIVPLLADRDISGSGIEVDLGTRRALVAAGPAALATKLERPLFAACITYENETPAGADVRVRCVGPINVDGQERPGLNRVEALTQAWVDEFAAMMATKAQDWHMMQRVYVEDLDPERLARARAEHERKNR</sequence>
<proteinExistence type="predicted"/>
<dbReference type="AlphaFoldDB" id="A0A0V8RQT1"/>
<dbReference type="Pfam" id="PF03279">
    <property type="entry name" value="Lip_A_acyltrans"/>
    <property type="match status" value="1"/>
</dbReference>
<dbReference type="Proteomes" id="UP000054686">
    <property type="component" value="Unassembled WGS sequence"/>
</dbReference>
<organism evidence="7 8">
    <name type="scientific">Schaalia odontolytica</name>
    <dbReference type="NCBI Taxonomy" id="1660"/>
    <lineage>
        <taxon>Bacteria</taxon>
        <taxon>Bacillati</taxon>
        <taxon>Actinomycetota</taxon>
        <taxon>Actinomycetes</taxon>
        <taxon>Actinomycetales</taxon>
        <taxon>Actinomycetaceae</taxon>
        <taxon>Schaalia</taxon>
    </lineage>
</organism>
<evidence type="ECO:0000256" key="5">
    <source>
        <dbReference type="ARBA" id="ARBA00023136"/>
    </source>
</evidence>
<evidence type="ECO:0000256" key="1">
    <source>
        <dbReference type="ARBA" id="ARBA00004533"/>
    </source>
</evidence>
<evidence type="ECO:0000313" key="8">
    <source>
        <dbReference type="Proteomes" id="UP000054686"/>
    </source>
</evidence>
<keyword evidence="4 7" id="KW-0808">Transferase</keyword>
<evidence type="ECO:0000256" key="4">
    <source>
        <dbReference type="ARBA" id="ARBA00022679"/>
    </source>
</evidence>
<comment type="caution">
    <text evidence="7">The sequence shown here is derived from an EMBL/GenBank/DDBJ whole genome shotgun (WGS) entry which is preliminary data.</text>
</comment>
<keyword evidence="2" id="KW-1003">Cell membrane</keyword>
<comment type="subcellular location">
    <subcellularLocation>
        <location evidence="1">Cell inner membrane</location>
    </subcellularLocation>
</comment>
<dbReference type="NCBIfam" id="NF005919">
    <property type="entry name" value="PRK07920.1"/>
    <property type="match status" value="1"/>
</dbReference>
<dbReference type="InterPro" id="IPR004960">
    <property type="entry name" value="LipA_acyltrans"/>
</dbReference>
<dbReference type="GO" id="GO:0009247">
    <property type="term" value="P:glycolipid biosynthetic process"/>
    <property type="evidence" value="ECO:0007669"/>
    <property type="project" value="UniProtKB-ARBA"/>
</dbReference>
<protein>
    <submittedName>
        <fullName evidence="7">Lipid A biosynthesis (KDO)2-(Lauroyl)-lipid IVA acyltransferase</fullName>
    </submittedName>
</protein>
<name>A0A0V8RQT1_9ACTO</name>
<gene>
    <name evidence="7" type="ORF">APY09_08355</name>
</gene>
<evidence type="ECO:0000256" key="6">
    <source>
        <dbReference type="ARBA" id="ARBA00023315"/>
    </source>
</evidence>
<keyword evidence="6 7" id="KW-0012">Acyltransferase</keyword>
<keyword evidence="5" id="KW-0472">Membrane</keyword>
<evidence type="ECO:0000256" key="2">
    <source>
        <dbReference type="ARBA" id="ARBA00022475"/>
    </source>
</evidence>
<reference evidence="7 8" key="1">
    <citation type="submission" date="2015-10" db="EMBL/GenBank/DDBJ databases">
        <title>Draft Genome of Actinomyces odontolyticus subsp. actinosynbacter strain XH001.</title>
        <authorList>
            <person name="Mclean J.S."/>
            <person name="He X."/>
        </authorList>
    </citation>
    <scope>NUCLEOTIDE SEQUENCE [LARGE SCALE GENOMIC DNA]</scope>
    <source>
        <strain evidence="7 8">XH001</strain>
    </source>
</reference>
<dbReference type="PANTHER" id="PTHR30606:SF10">
    <property type="entry name" value="PHOSPHATIDYLINOSITOL MANNOSIDE ACYLTRANSFERASE"/>
    <property type="match status" value="1"/>
</dbReference>
<dbReference type="GO" id="GO:0005886">
    <property type="term" value="C:plasma membrane"/>
    <property type="evidence" value="ECO:0007669"/>
    <property type="project" value="UniProtKB-SubCell"/>
</dbReference>